<accession>A0A7I8V9G4</accession>
<evidence type="ECO:0000256" key="7">
    <source>
        <dbReference type="ARBA" id="ARBA00022490"/>
    </source>
</evidence>
<comment type="subcellular location">
    <subcellularLocation>
        <location evidence="3">Cytoplasm</location>
    </subcellularLocation>
</comment>
<dbReference type="AlphaFoldDB" id="A0A7I8V9G4"/>
<dbReference type="InterPro" id="IPR036291">
    <property type="entry name" value="NAD(P)-bd_dom_sf"/>
</dbReference>
<evidence type="ECO:0000256" key="5">
    <source>
        <dbReference type="ARBA" id="ARBA00010813"/>
    </source>
</evidence>
<evidence type="ECO:0000256" key="11">
    <source>
        <dbReference type="ARBA" id="ARBA00023098"/>
    </source>
</evidence>
<keyword evidence="7" id="KW-0963">Cytoplasm</keyword>
<keyword evidence="17" id="KW-1185">Reference proteome</keyword>
<evidence type="ECO:0000256" key="4">
    <source>
        <dbReference type="ARBA" id="ARBA00005117"/>
    </source>
</evidence>
<keyword evidence="10" id="KW-0520">NAD</keyword>
<evidence type="ECO:0000256" key="14">
    <source>
        <dbReference type="ARBA" id="ARBA00023264"/>
    </source>
</evidence>
<dbReference type="SUPFAM" id="SSF55347">
    <property type="entry name" value="Glyceraldehyde-3-phosphate dehydrogenase-like, C-terminal domain"/>
    <property type="match status" value="1"/>
</dbReference>
<evidence type="ECO:0000256" key="12">
    <source>
        <dbReference type="ARBA" id="ARBA00023209"/>
    </source>
</evidence>
<comment type="similarity">
    <text evidence="5">Belongs to the myo-inositol 1-phosphate synthase family.</text>
</comment>
<comment type="caution">
    <text evidence="16">The sequence shown here is derived from an EMBL/GenBank/DDBJ whole genome shotgun (WGS) entry which is preliminary data.</text>
</comment>
<dbReference type="GO" id="GO:0004512">
    <property type="term" value="F:inositol-3-phosphate synthase activity"/>
    <property type="evidence" value="ECO:0007669"/>
    <property type="project" value="UniProtKB-EC"/>
</dbReference>
<dbReference type="PANTHER" id="PTHR11510">
    <property type="entry name" value="MYO-INOSITOL-1 PHOSPHATE SYNTHASE"/>
    <property type="match status" value="1"/>
</dbReference>
<dbReference type="SUPFAM" id="SSF51735">
    <property type="entry name" value="NAD(P)-binding Rossmann-fold domains"/>
    <property type="match status" value="1"/>
</dbReference>
<evidence type="ECO:0000256" key="1">
    <source>
        <dbReference type="ARBA" id="ARBA00000113"/>
    </source>
</evidence>
<evidence type="ECO:0000256" key="15">
    <source>
        <dbReference type="ARBA" id="ARBA00025559"/>
    </source>
</evidence>
<dbReference type="GO" id="GO:0006021">
    <property type="term" value="P:inositol biosynthetic process"/>
    <property type="evidence" value="ECO:0007669"/>
    <property type="project" value="UniProtKB-UniPathway"/>
</dbReference>
<dbReference type="FunFam" id="3.40.50.720:FF:000069">
    <property type="entry name" value="Inositol-3-phosphate synthase 1"/>
    <property type="match status" value="1"/>
</dbReference>
<evidence type="ECO:0000256" key="9">
    <source>
        <dbReference type="ARBA" id="ARBA00022550"/>
    </source>
</evidence>
<evidence type="ECO:0000256" key="13">
    <source>
        <dbReference type="ARBA" id="ARBA00023235"/>
    </source>
</evidence>
<comment type="pathway">
    <text evidence="4">Polyol metabolism; myo-inositol biosynthesis; myo-inositol from D-glucose 6-phosphate: step 1/2.</text>
</comment>
<keyword evidence="9" id="KW-0398">Inositol biosynthesis</keyword>
<keyword evidence="12" id="KW-0594">Phospholipid biosynthesis</keyword>
<dbReference type="Pfam" id="PF07994">
    <property type="entry name" value="NAD_binding_5"/>
    <property type="match status" value="1"/>
</dbReference>
<dbReference type="Proteomes" id="UP000549394">
    <property type="component" value="Unassembled WGS sequence"/>
</dbReference>
<evidence type="ECO:0000256" key="3">
    <source>
        <dbReference type="ARBA" id="ARBA00004496"/>
    </source>
</evidence>
<evidence type="ECO:0000313" key="16">
    <source>
        <dbReference type="EMBL" id="CAD5111857.1"/>
    </source>
</evidence>
<dbReference type="GO" id="GO:0008654">
    <property type="term" value="P:phospholipid biosynthetic process"/>
    <property type="evidence" value="ECO:0007669"/>
    <property type="project" value="UniProtKB-KW"/>
</dbReference>
<keyword evidence="13" id="KW-0413">Isomerase</keyword>
<dbReference type="EMBL" id="CAJFCJ010000002">
    <property type="protein sequence ID" value="CAD5111857.1"/>
    <property type="molecule type" value="Genomic_DNA"/>
</dbReference>
<comment type="function">
    <text evidence="15">Key enzyme in myo-inositol biosynthesis pathway that catalyzes the conversion of glucose 6-phosphate to 1-myo-inositol 1-phosphate in a NAD-dependent manner. Rate-limiting enzyme in the synthesis of all inositol-containing compounds.</text>
</comment>
<dbReference type="GO" id="GO:0005737">
    <property type="term" value="C:cytoplasm"/>
    <property type="evidence" value="ECO:0007669"/>
    <property type="project" value="UniProtKB-SubCell"/>
</dbReference>
<evidence type="ECO:0000256" key="6">
    <source>
        <dbReference type="ARBA" id="ARBA00012125"/>
    </source>
</evidence>
<dbReference type="FunFam" id="3.30.360.10:FF:000055">
    <property type="entry name" value="Putative myo-inositol-1-phosphate synthase"/>
    <property type="match status" value="1"/>
</dbReference>
<dbReference type="Gene3D" id="3.40.50.720">
    <property type="entry name" value="NAD(P)-binding Rossmann-like Domain"/>
    <property type="match status" value="1"/>
</dbReference>
<name>A0A7I8V9G4_9ANNE</name>
<evidence type="ECO:0000256" key="10">
    <source>
        <dbReference type="ARBA" id="ARBA00023027"/>
    </source>
</evidence>
<gene>
    <name evidence="16" type="ORF">DGYR_LOCUS1086</name>
</gene>
<comment type="catalytic activity">
    <reaction evidence="1">
        <text>D-glucose 6-phosphate = 1D-myo-inositol 3-phosphate</text>
        <dbReference type="Rhea" id="RHEA:10716"/>
        <dbReference type="ChEBI" id="CHEBI:58401"/>
        <dbReference type="ChEBI" id="CHEBI:61548"/>
        <dbReference type="EC" id="5.5.1.4"/>
    </reaction>
</comment>
<dbReference type="EC" id="5.5.1.4" evidence="6"/>
<evidence type="ECO:0000256" key="8">
    <source>
        <dbReference type="ARBA" id="ARBA00022516"/>
    </source>
</evidence>
<proteinExistence type="inferred from homology"/>
<protein>
    <recommendedName>
        <fullName evidence="6">inositol-3-phosphate synthase</fullName>
        <ecNumber evidence="6">5.5.1.4</ecNumber>
    </recommendedName>
</protein>
<organism evidence="16 17">
    <name type="scientific">Dimorphilus gyrociliatus</name>
    <dbReference type="NCBI Taxonomy" id="2664684"/>
    <lineage>
        <taxon>Eukaryota</taxon>
        <taxon>Metazoa</taxon>
        <taxon>Spiralia</taxon>
        <taxon>Lophotrochozoa</taxon>
        <taxon>Annelida</taxon>
        <taxon>Polychaeta</taxon>
        <taxon>Polychaeta incertae sedis</taxon>
        <taxon>Dinophilidae</taxon>
        <taxon>Dimorphilus</taxon>
    </lineage>
</organism>
<sequence length="389" mass="43542">MKLKVNSPNVRYTDEHIEADYVYRTTSIDHMDDLVVATPKQTNYQFRTKTAVPKLGVMLVGWGGNNGSTVTAAVLANKHKMSYMTRNGEIKANYFGSITQASTVSMGFDCDGNEVYIPMKDLLPMVNPDDIVFDGWDISSANLAEAMKRAQVLDIELQNQLSPYMEKMKPRPSIYYPDFIAANQSDRADNVINGTKRDHVNKIREDIREFKAESGVDKVIVLWTANTERFSEIKPGLNDTAENLLQAIENDEAEISPSTIFAVACSLEGVTYINGSPQNTFVPGAIELAEQKKVFISGDDFKSGQTKLKSVLVDFLVSAGIKPTSIVSYNHLGNNDGKNLSAPQTFRYNFIIQTVFRVHASFQICNLYWVILKFSLLMQIKRNIKIECS</sequence>
<dbReference type="InterPro" id="IPR002587">
    <property type="entry name" value="Myo-inos-1-P_Synthase"/>
</dbReference>
<evidence type="ECO:0000313" key="17">
    <source>
        <dbReference type="Proteomes" id="UP000549394"/>
    </source>
</evidence>
<comment type="cofactor">
    <cofactor evidence="2">
        <name>NAD(+)</name>
        <dbReference type="ChEBI" id="CHEBI:57540"/>
    </cofactor>
</comment>
<keyword evidence="8" id="KW-0444">Lipid biosynthesis</keyword>
<dbReference type="UniPathway" id="UPA00823">
    <property type="reaction ID" value="UER00787"/>
</dbReference>
<dbReference type="OrthoDB" id="2887at2759"/>
<reference evidence="16 17" key="1">
    <citation type="submission" date="2020-08" db="EMBL/GenBank/DDBJ databases">
        <authorList>
            <person name="Hejnol A."/>
        </authorList>
    </citation>
    <scope>NUCLEOTIDE SEQUENCE [LARGE SCALE GENOMIC DNA]</scope>
</reference>
<evidence type="ECO:0000256" key="2">
    <source>
        <dbReference type="ARBA" id="ARBA00001911"/>
    </source>
</evidence>
<keyword evidence="14" id="KW-1208">Phospholipid metabolism</keyword>
<keyword evidence="11" id="KW-0443">Lipid metabolism</keyword>